<evidence type="ECO:0000313" key="2">
    <source>
        <dbReference type="Proteomes" id="UP000249013"/>
    </source>
</evidence>
<dbReference type="RefSeq" id="WP_077497777.1">
    <property type="nucleotide sequence ID" value="NZ_LS483409.1"/>
</dbReference>
<reference evidence="1 2" key="1">
    <citation type="submission" date="2018-06" db="EMBL/GenBank/DDBJ databases">
        <authorList>
            <consortium name="Pathogen Informatics"/>
            <person name="Doyle S."/>
        </authorList>
    </citation>
    <scope>NUCLEOTIDE SEQUENCE [LARGE SCALE GENOMIC DNA]</scope>
    <source>
        <strain evidence="1 2">NCTC13773</strain>
    </source>
</reference>
<name>A0AA94M4Z7_9STRE</name>
<organism evidence="1 2">
    <name type="scientific">Streptococcus gallolyticus</name>
    <dbReference type="NCBI Taxonomy" id="315405"/>
    <lineage>
        <taxon>Bacteria</taxon>
        <taxon>Bacillati</taxon>
        <taxon>Bacillota</taxon>
        <taxon>Bacilli</taxon>
        <taxon>Lactobacillales</taxon>
        <taxon>Streptococcaceae</taxon>
        <taxon>Streptococcus</taxon>
    </lineage>
</organism>
<dbReference type="AlphaFoldDB" id="A0AA94M4Z7"/>
<dbReference type="EMBL" id="LS483409">
    <property type="protein sequence ID" value="SQG80470.1"/>
    <property type="molecule type" value="Genomic_DNA"/>
</dbReference>
<dbReference type="Proteomes" id="UP000249013">
    <property type="component" value="Chromosome 1"/>
</dbReference>
<accession>A0AA94M4Z7</accession>
<evidence type="ECO:0000313" key="1">
    <source>
        <dbReference type="EMBL" id="SQG80470.1"/>
    </source>
</evidence>
<gene>
    <name evidence="1" type="ORF">NCTC13773_02301</name>
</gene>
<protein>
    <submittedName>
        <fullName evidence="1">Uncharacterized protein</fullName>
    </submittedName>
</protein>
<proteinExistence type="predicted"/>
<sequence>MSKISLNEKKWKKVVSSAASSIDSIQKIKIISIEKTTLSRFQHIEELEHKLNTTLANFKKYSAENAEKMNKVADKIVKEDNKAADQIKKNTVRFK</sequence>